<feature type="transmembrane region" description="Helical" evidence="13">
    <location>
        <begin position="807"/>
        <end position="832"/>
    </location>
</feature>
<dbReference type="InterPro" id="IPR017871">
    <property type="entry name" value="ABC_transporter-like_CS"/>
</dbReference>
<evidence type="ECO:0000256" key="6">
    <source>
        <dbReference type="ARBA" id="ARBA00022741"/>
    </source>
</evidence>
<dbReference type="GO" id="GO:0005524">
    <property type="term" value="F:ATP binding"/>
    <property type="evidence" value="ECO:0007669"/>
    <property type="project" value="UniProtKB-KW"/>
</dbReference>
<comment type="similarity">
    <text evidence="2">Belongs to the ABC transporter superfamily. ABCB family. Multidrug resistance exporter (TC 3.A.1.201) subfamily.</text>
</comment>
<dbReference type="EMBL" id="JARTCD010000081">
    <property type="protein sequence ID" value="KAJ8653300.1"/>
    <property type="molecule type" value="Genomic_DNA"/>
</dbReference>
<dbReference type="GeneID" id="83218452"/>
<protein>
    <recommendedName>
        <fullName evidence="18">Multidrug resistance protein 1</fullName>
    </recommendedName>
</protein>
<dbReference type="InterPro" id="IPR036640">
    <property type="entry name" value="ABC1_TM_sf"/>
</dbReference>
<dbReference type="InterPro" id="IPR003593">
    <property type="entry name" value="AAA+_ATPase"/>
</dbReference>
<evidence type="ECO:0000313" key="16">
    <source>
        <dbReference type="EMBL" id="KAJ8653300.1"/>
    </source>
</evidence>
<dbReference type="SUPFAM" id="SSF52540">
    <property type="entry name" value="P-loop containing nucleoside triphosphate hydrolases"/>
    <property type="match status" value="2"/>
</dbReference>
<keyword evidence="11" id="KW-0325">Glycoprotein</keyword>
<keyword evidence="8" id="KW-1278">Translocase</keyword>
<dbReference type="Gene3D" id="1.20.1560.10">
    <property type="entry name" value="ABC transporter type 1, transmembrane domain"/>
    <property type="match status" value="2"/>
</dbReference>
<gene>
    <name evidence="16" type="ORF">O0I10_011050</name>
</gene>
<keyword evidence="9 13" id="KW-1133">Transmembrane helix</keyword>
<keyword evidence="6" id="KW-0547">Nucleotide-binding</keyword>
<feature type="transmembrane region" description="Helical" evidence="13">
    <location>
        <begin position="757"/>
        <end position="781"/>
    </location>
</feature>
<dbReference type="GO" id="GO:0005886">
    <property type="term" value="C:plasma membrane"/>
    <property type="evidence" value="ECO:0007669"/>
    <property type="project" value="UniProtKB-SubCell"/>
</dbReference>
<comment type="caution">
    <text evidence="16">The sequence shown here is derived from an EMBL/GenBank/DDBJ whole genome shotgun (WGS) entry which is preliminary data.</text>
</comment>
<evidence type="ECO:0000256" key="10">
    <source>
        <dbReference type="ARBA" id="ARBA00023136"/>
    </source>
</evidence>
<organism evidence="16 17">
    <name type="scientific">Lichtheimia ornata</name>
    <dbReference type="NCBI Taxonomy" id="688661"/>
    <lineage>
        <taxon>Eukaryota</taxon>
        <taxon>Fungi</taxon>
        <taxon>Fungi incertae sedis</taxon>
        <taxon>Mucoromycota</taxon>
        <taxon>Mucoromycotina</taxon>
        <taxon>Mucoromycetes</taxon>
        <taxon>Mucorales</taxon>
        <taxon>Lichtheimiaceae</taxon>
        <taxon>Lichtheimia</taxon>
    </lineage>
</organism>
<feature type="transmembrane region" description="Helical" evidence="13">
    <location>
        <begin position="1022"/>
        <end position="1043"/>
    </location>
</feature>
<evidence type="ECO:0000256" key="5">
    <source>
        <dbReference type="ARBA" id="ARBA00022737"/>
    </source>
</evidence>
<evidence type="ECO:0000259" key="15">
    <source>
        <dbReference type="PROSITE" id="PS50929"/>
    </source>
</evidence>
<dbReference type="GO" id="GO:0016887">
    <property type="term" value="F:ATP hydrolysis activity"/>
    <property type="evidence" value="ECO:0007669"/>
    <property type="project" value="InterPro"/>
</dbReference>
<dbReference type="InterPro" id="IPR027417">
    <property type="entry name" value="P-loop_NTPase"/>
</dbReference>
<feature type="transmembrane region" description="Helical" evidence="13">
    <location>
        <begin position="103"/>
        <end position="126"/>
    </location>
</feature>
<keyword evidence="10 13" id="KW-0472">Membrane</keyword>
<dbReference type="FunFam" id="3.40.50.300:FF:000479">
    <property type="entry name" value="Multidrug resistance protein 1A"/>
    <property type="match status" value="1"/>
</dbReference>
<dbReference type="Gene3D" id="3.40.50.300">
    <property type="entry name" value="P-loop containing nucleotide triphosphate hydrolases"/>
    <property type="match status" value="2"/>
</dbReference>
<dbReference type="GO" id="GO:0005743">
    <property type="term" value="C:mitochondrial inner membrane"/>
    <property type="evidence" value="ECO:0007669"/>
    <property type="project" value="TreeGrafter"/>
</dbReference>
<evidence type="ECO:0000256" key="3">
    <source>
        <dbReference type="ARBA" id="ARBA00022448"/>
    </source>
</evidence>
<feature type="transmembrane region" description="Helical" evidence="13">
    <location>
        <begin position="332"/>
        <end position="356"/>
    </location>
</feature>
<feature type="domain" description="ABC transmembrane type-1" evidence="15">
    <location>
        <begin position="760"/>
        <end position="1050"/>
    </location>
</feature>
<feature type="region of interest" description="Disordered" evidence="12">
    <location>
        <begin position="680"/>
        <end position="725"/>
    </location>
</feature>
<dbReference type="Pfam" id="PF00664">
    <property type="entry name" value="ABC_membrane"/>
    <property type="match status" value="2"/>
</dbReference>
<dbReference type="CDD" id="cd18578">
    <property type="entry name" value="ABC_6TM_Pgp_ABCB1_D2_like"/>
    <property type="match status" value="1"/>
</dbReference>
<keyword evidence="4 13" id="KW-0812">Transmembrane</keyword>
<dbReference type="PROSITE" id="PS00211">
    <property type="entry name" value="ABC_TRANSPORTER_1"/>
    <property type="match status" value="2"/>
</dbReference>
<feature type="domain" description="ABC transporter" evidence="14">
    <location>
        <begin position="1086"/>
        <end position="1338"/>
    </location>
</feature>
<dbReference type="GO" id="GO:0015421">
    <property type="term" value="F:ABC-type oligopeptide transporter activity"/>
    <property type="evidence" value="ECO:0007669"/>
    <property type="project" value="TreeGrafter"/>
</dbReference>
<evidence type="ECO:0000259" key="14">
    <source>
        <dbReference type="PROSITE" id="PS50893"/>
    </source>
</evidence>
<reference evidence="16 17" key="1">
    <citation type="submission" date="2023-03" db="EMBL/GenBank/DDBJ databases">
        <title>Genome sequence of Lichtheimia ornata CBS 291.66.</title>
        <authorList>
            <person name="Mohabir J.T."/>
            <person name="Shea T.P."/>
            <person name="Kurbessoian T."/>
            <person name="Berby B."/>
            <person name="Fontaine J."/>
            <person name="Livny J."/>
            <person name="Gnirke A."/>
            <person name="Stajich J.E."/>
            <person name="Cuomo C.A."/>
        </authorList>
    </citation>
    <scope>NUCLEOTIDE SEQUENCE [LARGE SCALE GENOMIC DNA]</scope>
    <source>
        <strain evidence="16">CBS 291.66</strain>
    </source>
</reference>
<dbReference type="PROSITE" id="PS50893">
    <property type="entry name" value="ABC_TRANSPORTER_2"/>
    <property type="match status" value="2"/>
</dbReference>
<keyword evidence="7" id="KW-0067">ATP-binding</keyword>
<evidence type="ECO:0000256" key="12">
    <source>
        <dbReference type="SAM" id="MobiDB-lite"/>
    </source>
</evidence>
<evidence type="ECO:0000256" key="11">
    <source>
        <dbReference type="ARBA" id="ARBA00023180"/>
    </source>
</evidence>
<dbReference type="InterPro" id="IPR003439">
    <property type="entry name" value="ABC_transporter-like_ATP-bd"/>
</dbReference>
<evidence type="ECO:0000256" key="8">
    <source>
        <dbReference type="ARBA" id="ARBA00022967"/>
    </source>
</evidence>
<dbReference type="PANTHER" id="PTHR43394:SF27">
    <property type="entry name" value="ATP-DEPENDENT TRANSLOCASE ABCB1-LIKE"/>
    <property type="match status" value="1"/>
</dbReference>
<dbReference type="InterPro" id="IPR011527">
    <property type="entry name" value="ABC1_TM_dom"/>
</dbReference>
<feature type="region of interest" description="Disordered" evidence="12">
    <location>
        <begin position="29"/>
        <end position="70"/>
    </location>
</feature>
<dbReference type="CDD" id="cd18577">
    <property type="entry name" value="ABC_6TM_Pgp_ABCB1_D1_like"/>
    <property type="match status" value="1"/>
</dbReference>
<dbReference type="SMART" id="SM00382">
    <property type="entry name" value="AAA"/>
    <property type="match status" value="2"/>
</dbReference>
<comment type="subcellular location">
    <subcellularLocation>
        <location evidence="1">Cell membrane</location>
        <topology evidence="1">Multi-pass membrane protein</topology>
    </subcellularLocation>
</comment>
<feature type="domain" description="ABC transmembrane type-1" evidence="15">
    <location>
        <begin position="106"/>
        <end position="396"/>
    </location>
</feature>
<dbReference type="FunFam" id="3.40.50.300:FF:000066">
    <property type="entry name" value="ABC transporter B family member 1"/>
    <property type="match status" value="1"/>
</dbReference>
<keyword evidence="3" id="KW-0813">Transport</keyword>
<evidence type="ECO:0000256" key="13">
    <source>
        <dbReference type="SAM" id="Phobius"/>
    </source>
</evidence>
<sequence>MTWAYFKPSCQSSQFQRMKDYRDNVTMHHVSGTNDATTSSSSSPSNNVVNGTTTTITATPIEHPTTTTQQRPSFLQRCMNAIEEKRVIPMRILFRFATRRDKYLIIAGSICSIGVGVLQTSCLSIFAHSTSEAVAAITRADGSLMERLQPTVIGFAGIGGVLMLLSYSGNALWIIAGENQVQAIRRYYIASLLRQDMQWFDTRTMDHDALTTRLALDMQQLQDGISERFGGLIRSISAFASGFLMALFMGWQVAIVVLPTIPLLAFMAYLTIHLLVHSTYKLQAAYGDAGSVAQQVFDNIRTVYSYSLQHRFTNMYKAHLIKARQAGVHRGLYGGLCYAALVSVLLMTYALALWYAGIVISRGDIDSWNALTAILGMVLGSIAFLQVPGHMSAIAAAYTAARKIFDTIDSIPTIDNPLIARPIPPIQGDIVFRNVTFAYPNRPDIYVLKNINLSIKKGTTVALVGSSGSGKSTCLQLIQRLYDVSAGQLLIDGRDITTINARWLRHHIGIVHQEPKLFNTTIRENLLLGVPNRCASQEQIERACMQANCHDFITALPEGYDTLVGESGSKLSVGQRQRIGIARAIINDPPILLLDEATSALDTNSELAVQRALEQASSNRTTFIIAQRLATIRNADQIVVIRNGEISQIGTHQQLLEQRGSTYAKFVRLQEIATQRIQHAPDDDGDMATTISNQPKDIEREQHNTNQRRVTFSDQESATRERRSTSFARRILRRDDQHAKQRAPILKIFRQMREERCLLALGFTGSAMAGFIFPFVAYVLAQATLNLVQRDQEQQYGMSFRRVAEAFAMWIFISAAASFIIYALQVISFAVAGEQYTERLRGQVFQAYLKQEVAYFDRHTTSNLATRLAVDAKNVNELVTRVPGDIVQIISTAITGLVISYLQNPLMTGAVCALAPVVMGASYYEAHTQRSYEHKALQAHEQCNIILAEAVKEIHTVVALGQQPFFEANYAKATEEAHAIVKRKAIFASIGYALNQGFMMHVVALALHLGAGFMDDGSVDAVSMYVCLLCVLVSVHSIGRLGAFGTTYARAKRAAIGTCQVLERTPEIDPDLEGLSPATNKIQGDISFRDIAFSYPTRPDVRVFDGSFSVTAKPGMTIALVGPSGCGKSTGIGLLQRWYDPTDGTITLDGSSTRGYTLNSLRQPMALVSQEPVLFGLSIGDNIWLGRGGEQDTKEINPVTRQQVEDAARLVGMHDFITSLPQGYDTHVGSSNSSHGIQLSGGQKQRIALARALLRQPKILLLDEATSALDAESEQQVQNAIDQLIHQADRTIFIIAHRLATVQNADLICYIRGGRIVEQGTHWELLRQRGEYAALVRLQSLR</sequence>
<dbReference type="InterPro" id="IPR039421">
    <property type="entry name" value="Type_1_exporter"/>
</dbReference>
<feature type="domain" description="ABC transporter" evidence="14">
    <location>
        <begin position="430"/>
        <end position="668"/>
    </location>
</feature>
<accession>A0AAD7XSZ0</accession>
<evidence type="ECO:0000256" key="9">
    <source>
        <dbReference type="ARBA" id="ARBA00022989"/>
    </source>
</evidence>
<dbReference type="CDD" id="cd03249">
    <property type="entry name" value="ABC_MTABC3_MDL1_MDL2"/>
    <property type="match status" value="2"/>
</dbReference>
<feature type="transmembrane region" description="Helical" evidence="13">
    <location>
        <begin position="992"/>
        <end position="1010"/>
    </location>
</feature>
<keyword evidence="17" id="KW-1185">Reference proteome</keyword>
<feature type="transmembrane region" description="Helical" evidence="13">
    <location>
        <begin position="368"/>
        <end position="385"/>
    </location>
</feature>
<keyword evidence="5" id="KW-0677">Repeat</keyword>
<proteinExistence type="inferred from homology"/>
<dbReference type="Proteomes" id="UP001234581">
    <property type="component" value="Unassembled WGS sequence"/>
</dbReference>
<feature type="transmembrane region" description="Helical" evidence="13">
    <location>
        <begin position="231"/>
        <end position="249"/>
    </location>
</feature>
<evidence type="ECO:0000256" key="1">
    <source>
        <dbReference type="ARBA" id="ARBA00004651"/>
    </source>
</evidence>
<evidence type="ECO:0008006" key="18">
    <source>
        <dbReference type="Google" id="ProtNLM"/>
    </source>
</evidence>
<dbReference type="PROSITE" id="PS50929">
    <property type="entry name" value="ABC_TM1F"/>
    <property type="match status" value="2"/>
</dbReference>
<feature type="compositionally biased region" description="Low complexity" evidence="12">
    <location>
        <begin position="31"/>
        <end position="68"/>
    </location>
</feature>
<evidence type="ECO:0000256" key="4">
    <source>
        <dbReference type="ARBA" id="ARBA00022692"/>
    </source>
</evidence>
<feature type="transmembrane region" description="Helical" evidence="13">
    <location>
        <begin position="152"/>
        <end position="176"/>
    </location>
</feature>
<dbReference type="Pfam" id="PF00005">
    <property type="entry name" value="ABC_tran"/>
    <property type="match status" value="2"/>
</dbReference>
<evidence type="ECO:0000256" key="7">
    <source>
        <dbReference type="ARBA" id="ARBA00022840"/>
    </source>
</evidence>
<dbReference type="RefSeq" id="XP_058338214.1">
    <property type="nucleotide sequence ID" value="XM_058491022.1"/>
</dbReference>
<name>A0AAD7XSZ0_9FUNG</name>
<dbReference type="SUPFAM" id="SSF90123">
    <property type="entry name" value="ABC transporter transmembrane region"/>
    <property type="match status" value="2"/>
</dbReference>
<feature type="transmembrane region" description="Helical" evidence="13">
    <location>
        <begin position="255"/>
        <end position="276"/>
    </location>
</feature>
<dbReference type="GO" id="GO:0090374">
    <property type="term" value="P:oligopeptide export from mitochondrion"/>
    <property type="evidence" value="ECO:0007669"/>
    <property type="project" value="TreeGrafter"/>
</dbReference>
<evidence type="ECO:0000256" key="2">
    <source>
        <dbReference type="ARBA" id="ARBA00007577"/>
    </source>
</evidence>
<dbReference type="PANTHER" id="PTHR43394">
    <property type="entry name" value="ATP-DEPENDENT PERMEASE MDL1, MITOCHONDRIAL"/>
    <property type="match status" value="1"/>
</dbReference>
<feature type="compositionally biased region" description="Polar residues" evidence="12">
    <location>
        <begin position="704"/>
        <end position="716"/>
    </location>
</feature>
<evidence type="ECO:0000313" key="17">
    <source>
        <dbReference type="Proteomes" id="UP001234581"/>
    </source>
</evidence>